<feature type="transmembrane region" description="Helical" evidence="7">
    <location>
        <begin position="267"/>
        <end position="291"/>
    </location>
</feature>
<accession>A0A1E7F8I9</accession>
<keyword evidence="3 7" id="KW-0812">Transmembrane</keyword>
<evidence type="ECO:0000313" key="8">
    <source>
        <dbReference type="EMBL" id="OEU14466.1"/>
    </source>
</evidence>
<evidence type="ECO:0000256" key="1">
    <source>
        <dbReference type="ARBA" id="ARBA00004141"/>
    </source>
</evidence>
<dbReference type="PANTHER" id="PTHR11616">
    <property type="entry name" value="SODIUM/CHLORIDE DEPENDENT TRANSPORTER"/>
    <property type="match status" value="1"/>
</dbReference>
<feature type="transmembrane region" description="Helical" evidence="7">
    <location>
        <begin position="566"/>
        <end position="583"/>
    </location>
</feature>
<dbReference type="AlphaFoldDB" id="A0A1E7F8I9"/>
<dbReference type="InParanoid" id="A0A1E7F8I9"/>
<dbReference type="CDD" id="cd10324">
    <property type="entry name" value="SLC6sbd"/>
    <property type="match status" value="1"/>
</dbReference>
<dbReference type="GO" id="GO:0005886">
    <property type="term" value="C:plasma membrane"/>
    <property type="evidence" value="ECO:0007669"/>
    <property type="project" value="TreeGrafter"/>
</dbReference>
<dbReference type="InterPro" id="IPR037272">
    <property type="entry name" value="SNS_sf"/>
</dbReference>
<keyword evidence="9" id="KW-1185">Reference proteome</keyword>
<evidence type="ECO:0000256" key="4">
    <source>
        <dbReference type="ARBA" id="ARBA00022989"/>
    </source>
</evidence>
<comment type="subcellular location">
    <subcellularLocation>
        <location evidence="1">Membrane</location>
        <topology evidence="1">Multi-pass membrane protein</topology>
    </subcellularLocation>
</comment>
<feature type="transmembrane region" description="Helical" evidence="7">
    <location>
        <begin position="311"/>
        <end position="334"/>
    </location>
</feature>
<feature type="transmembrane region" description="Helical" evidence="7">
    <location>
        <begin position="84"/>
        <end position="106"/>
    </location>
</feature>
<dbReference type="PROSITE" id="PS50267">
    <property type="entry name" value="NA_NEUROTRAN_SYMP_3"/>
    <property type="match status" value="1"/>
</dbReference>
<feature type="transmembrane region" description="Helical" evidence="7">
    <location>
        <begin position="346"/>
        <end position="370"/>
    </location>
</feature>
<evidence type="ECO:0000256" key="5">
    <source>
        <dbReference type="ARBA" id="ARBA00023136"/>
    </source>
</evidence>
<dbReference type="KEGG" id="fcy:FRACYDRAFT_261982"/>
<evidence type="ECO:0000256" key="2">
    <source>
        <dbReference type="ARBA" id="ARBA00022448"/>
    </source>
</evidence>
<organism evidence="8 9">
    <name type="scientific">Fragilariopsis cylindrus CCMP1102</name>
    <dbReference type="NCBI Taxonomy" id="635003"/>
    <lineage>
        <taxon>Eukaryota</taxon>
        <taxon>Sar</taxon>
        <taxon>Stramenopiles</taxon>
        <taxon>Ochrophyta</taxon>
        <taxon>Bacillariophyta</taxon>
        <taxon>Bacillariophyceae</taxon>
        <taxon>Bacillariophycidae</taxon>
        <taxon>Bacillariales</taxon>
        <taxon>Bacillariaceae</taxon>
        <taxon>Fragilariopsis</taxon>
    </lineage>
</organism>
<feature type="transmembrane region" description="Helical" evidence="7">
    <location>
        <begin position="162"/>
        <end position="184"/>
    </location>
</feature>
<feature type="compositionally biased region" description="Basic and acidic residues" evidence="6">
    <location>
        <begin position="656"/>
        <end position="665"/>
    </location>
</feature>
<feature type="transmembrane region" description="Helical" evidence="7">
    <location>
        <begin position="390"/>
        <end position="419"/>
    </location>
</feature>
<dbReference type="OrthoDB" id="6581954at2759"/>
<feature type="transmembrane region" description="Helical" evidence="7">
    <location>
        <begin position="450"/>
        <end position="469"/>
    </location>
</feature>
<dbReference type="PANTHER" id="PTHR11616:SF240">
    <property type="entry name" value="BLOATED TUBULES, ISOFORM B-RELATED"/>
    <property type="match status" value="1"/>
</dbReference>
<feature type="transmembrane region" description="Helical" evidence="7">
    <location>
        <begin position="481"/>
        <end position="503"/>
    </location>
</feature>
<feature type="transmembrane region" description="Helical" evidence="7">
    <location>
        <begin position="12"/>
        <end position="32"/>
    </location>
</feature>
<dbReference type="PRINTS" id="PR00176">
    <property type="entry name" value="NANEUSMPORT"/>
</dbReference>
<feature type="region of interest" description="Disordered" evidence="6">
    <location>
        <begin position="621"/>
        <end position="665"/>
    </location>
</feature>
<proteinExistence type="predicted"/>
<evidence type="ECO:0000256" key="7">
    <source>
        <dbReference type="SAM" id="Phobius"/>
    </source>
</evidence>
<feature type="transmembrane region" description="Helical" evidence="7">
    <location>
        <begin position="112"/>
        <end position="131"/>
    </location>
</feature>
<dbReference type="InterPro" id="IPR000175">
    <property type="entry name" value="Na/ntran_symport"/>
</dbReference>
<reference evidence="8 9" key="1">
    <citation type="submission" date="2016-09" db="EMBL/GenBank/DDBJ databases">
        <title>Extensive genetic diversity and differential bi-allelic expression allows diatom success in the polar Southern Ocean.</title>
        <authorList>
            <consortium name="DOE Joint Genome Institute"/>
            <person name="Mock T."/>
            <person name="Otillar R.P."/>
            <person name="Strauss J."/>
            <person name="Dupont C."/>
            <person name="Frickenhaus S."/>
            <person name="Maumus F."/>
            <person name="Mcmullan M."/>
            <person name="Sanges R."/>
            <person name="Schmutz J."/>
            <person name="Toseland A."/>
            <person name="Valas R."/>
            <person name="Veluchamy A."/>
            <person name="Ward B.J."/>
            <person name="Allen A."/>
            <person name="Barry K."/>
            <person name="Falciatore A."/>
            <person name="Ferrante M."/>
            <person name="Fortunato A.E."/>
            <person name="Gloeckner G."/>
            <person name="Gruber A."/>
            <person name="Hipkin R."/>
            <person name="Janech M."/>
            <person name="Kroth P."/>
            <person name="Leese F."/>
            <person name="Lindquist E."/>
            <person name="Lyon B.R."/>
            <person name="Martin J."/>
            <person name="Mayer C."/>
            <person name="Parker M."/>
            <person name="Quesneville H."/>
            <person name="Raymond J."/>
            <person name="Uhlig C."/>
            <person name="Valentin K.U."/>
            <person name="Worden A.Z."/>
            <person name="Armbrust E.V."/>
            <person name="Bowler C."/>
            <person name="Green B."/>
            <person name="Moulton V."/>
            <person name="Van Oosterhout C."/>
            <person name="Grigoriev I."/>
        </authorList>
    </citation>
    <scope>NUCLEOTIDE SEQUENCE [LARGE SCALE GENOMIC DNA]</scope>
    <source>
        <strain evidence="8 9">CCMP1102</strain>
    </source>
</reference>
<evidence type="ECO:0000313" key="9">
    <source>
        <dbReference type="Proteomes" id="UP000095751"/>
    </source>
</evidence>
<dbReference type="Pfam" id="PF00209">
    <property type="entry name" value="SNF"/>
    <property type="match status" value="1"/>
</dbReference>
<keyword evidence="4 7" id="KW-1133">Transmembrane helix</keyword>
<dbReference type="Proteomes" id="UP000095751">
    <property type="component" value="Unassembled WGS sequence"/>
</dbReference>
<dbReference type="EMBL" id="KV784360">
    <property type="protein sequence ID" value="OEU14466.1"/>
    <property type="molecule type" value="Genomic_DNA"/>
</dbReference>
<sequence>MSDETKVSWSGTLTLVILWGIGPFVYLCIYLVNLMKRKYGGGIENLEAVEEAVVPSKKGEEDSTTIAETDYGGKSVQNWTSTQYLFSLIGYAIGIGNVWRFCYVIAQDGGSASLFAYIICTIFVATPLFMYEMILGQYLRLHAANAWQYIKPRYQGLAISQFVMLLIAQSYFVMIIGYTVPYMIGSCSDPLPWTIHPSGSEGYWTEHVLGLKETVFSDDTDGSVSSSLEEVDGLSMQWSLVGSLLFVWIVVFFSISFGKSILADITYVTVCAPVVLMVILIIRTAFLPGAVDGISFYIGKFEASKLGEAQVWANALSQCLFSLSPGFGTAITLSATTTKTEDVYRAAIITSVANTVFAFASGLAVFAMVGNIAYTSGRDVAEVASSGGQGLAFIVIASAMPTFGGAANAFSAMFFFMLFTLGLDSSFCWAETLTASVEDFIPKEKRPRTWIISLFTCSVSFLIGLPYATTKGNLILDGVDFFVGINFLLLVCFVESIVFNFDFGFKRLEYALQKATSGMRSLRPAYLCCRFDFHLMIPAATFGLFLFQMIQTIIKPYLPNNPNIEAIGWACFAVCFAMLFIGFQKFSQDGSLKDIPDDYPYDGTVEERKVYWANFEDDENKKVDAKDDDNEEIGGTGDPSDELGKTDDPASNNYIVDKDSVELDA</sequence>
<dbReference type="SUPFAM" id="SSF161070">
    <property type="entry name" value="SNF-like"/>
    <property type="match status" value="1"/>
</dbReference>
<keyword evidence="2" id="KW-0813">Transport</keyword>
<dbReference type="GO" id="GO:0035725">
    <property type="term" value="P:sodium ion transmembrane transport"/>
    <property type="evidence" value="ECO:0007669"/>
    <property type="project" value="TreeGrafter"/>
</dbReference>
<gene>
    <name evidence="8" type="ORF">FRACYDRAFT_261982</name>
</gene>
<protein>
    <submittedName>
        <fullName evidence="8">SNF-domain-containing protein</fullName>
    </submittedName>
</protein>
<feature type="transmembrane region" description="Helical" evidence="7">
    <location>
        <begin position="524"/>
        <end position="546"/>
    </location>
</feature>
<evidence type="ECO:0000256" key="3">
    <source>
        <dbReference type="ARBA" id="ARBA00022692"/>
    </source>
</evidence>
<name>A0A1E7F8I9_9STRA</name>
<feature type="transmembrane region" description="Helical" evidence="7">
    <location>
        <begin position="236"/>
        <end position="255"/>
    </location>
</feature>
<evidence type="ECO:0000256" key="6">
    <source>
        <dbReference type="SAM" id="MobiDB-lite"/>
    </source>
</evidence>
<keyword evidence="5 7" id="KW-0472">Membrane</keyword>
<dbReference type="NCBIfam" id="NF037979">
    <property type="entry name" value="Na_transp"/>
    <property type="match status" value="1"/>
</dbReference>